<sequence length="263" mass="30128">MARSIVQDKKASAVEQEKSARLFLERYGSHFPAGVQTLGGVFFSIADAESKSTTEASKLNRGSRGDILKLKCPLVFSAEHSELEEVLLLSHTSAEGRSGGSHRESGRYIAVWELLRDLGSEYEAAANMLEETWKIIKGKKKNKEKRERKGGKRENWHILERKLSIMMDPNYGDVGKLELNTYIDGTSTFDNLRHRDMGWPLWVTWTDRSHQKHKVTFTDTTQEVTMRFPAGGKSVNWVSQWRSRHNKIRCRDHLGRGEVLVRR</sequence>
<gene>
    <name evidence="1" type="ORF">OS493_038167</name>
</gene>
<name>A0A9W9Y790_9CNID</name>
<organism evidence="1 2">
    <name type="scientific">Desmophyllum pertusum</name>
    <dbReference type="NCBI Taxonomy" id="174260"/>
    <lineage>
        <taxon>Eukaryota</taxon>
        <taxon>Metazoa</taxon>
        <taxon>Cnidaria</taxon>
        <taxon>Anthozoa</taxon>
        <taxon>Hexacorallia</taxon>
        <taxon>Scleractinia</taxon>
        <taxon>Caryophylliina</taxon>
        <taxon>Caryophylliidae</taxon>
        <taxon>Desmophyllum</taxon>
    </lineage>
</organism>
<dbReference type="EMBL" id="MU827864">
    <property type="protein sequence ID" value="KAJ7318258.1"/>
    <property type="molecule type" value="Genomic_DNA"/>
</dbReference>
<protein>
    <submittedName>
        <fullName evidence="1">Uncharacterized protein</fullName>
    </submittedName>
</protein>
<accession>A0A9W9Y790</accession>
<comment type="caution">
    <text evidence="1">The sequence shown here is derived from an EMBL/GenBank/DDBJ whole genome shotgun (WGS) entry which is preliminary data.</text>
</comment>
<evidence type="ECO:0000313" key="2">
    <source>
        <dbReference type="Proteomes" id="UP001163046"/>
    </source>
</evidence>
<dbReference type="AlphaFoldDB" id="A0A9W9Y790"/>
<evidence type="ECO:0000313" key="1">
    <source>
        <dbReference type="EMBL" id="KAJ7318258.1"/>
    </source>
</evidence>
<keyword evidence="2" id="KW-1185">Reference proteome</keyword>
<proteinExistence type="predicted"/>
<dbReference type="Proteomes" id="UP001163046">
    <property type="component" value="Unassembled WGS sequence"/>
</dbReference>
<reference evidence="1" key="1">
    <citation type="submission" date="2023-01" db="EMBL/GenBank/DDBJ databases">
        <title>Genome assembly of the deep-sea coral Lophelia pertusa.</title>
        <authorList>
            <person name="Herrera S."/>
            <person name="Cordes E."/>
        </authorList>
    </citation>
    <scope>NUCLEOTIDE SEQUENCE</scope>
    <source>
        <strain evidence="1">USNM1676648</strain>
        <tissue evidence="1">Polyp</tissue>
    </source>
</reference>